<feature type="compositionally biased region" description="Basic and acidic residues" evidence="1">
    <location>
        <begin position="268"/>
        <end position="277"/>
    </location>
</feature>
<gene>
    <name evidence="3" type="ORF">N7G274_008082</name>
</gene>
<feature type="compositionally biased region" description="Pro residues" evidence="1">
    <location>
        <begin position="141"/>
        <end position="151"/>
    </location>
</feature>
<evidence type="ECO:0000259" key="2">
    <source>
        <dbReference type="Pfam" id="PF18596"/>
    </source>
</evidence>
<dbReference type="InterPro" id="IPR041260">
    <property type="entry name" value="Sld7_C"/>
</dbReference>
<feature type="compositionally biased region" description="Basic and acidic residues" evidence="1">
    <location>
        <begin position="370"/>
        <end position="380"/>
    </location>
</feature>
<feature type="region of interest" description="Disordered" evidence="1">
    <location>
        <begin position="140"/>
        <end position="162"/>
    </location>
</feature>
<feature type="compositionally biased region" description="Polar residues" evidence="1">
    <location>
        <begin position="280"/>
        <end position="302"/>
    </location>
</feature>
<protein>
    <recommendedName>
        <fullName evidence="2">Sld7 C-terminal domain-containing protein</fullName>
    </recommendedName>
</protein>
<feature type="region of interest" description="Disordered" evidence="1">
    <location>
        <begin position="363"/>
        <end position="387"/>
    </location>
</feature>
<feature type="region of interest" description="Disordered" evidence="1">
    <location>
        <begin position="235"/>
        <end position="335"/>
    </location>
</feature>
<dbReference type="Pfam" id="PF18596">
    <property type="entry name" value="Sld7_C"/>
    <property type="match status" value="1"/>
</dbReference>
<feature type="domain" description="Sld7 C-terminal" evidence="2">
    <location>
        <begin position="344"/>
        <end position="439"/>
    </location>
</feature>
<keyword evidence="4" id="KW-1185">Reference proteome</keyword>
<evidence type="ECO:0000313" key="4">
    <source>
        <dbReference type="Proteomes" id="UP001590950"/>
    </source>
</evidence>
<comment type="caution">
    <text evidence="3">The sequence shown here is derived from an EMBL/GenBank/DDBJ whole genome shotgun (WGS) entry which is preliminary data.</text>
</comment>
<dbReference type="Proteomes" id="UP001590950">
    <property type="component" value="Unassembled WGS sequence"/>
</dbReference>
<proteinExistence type="predicted"/>
<dbReference type="EMBL" id="JBEFKJ010000027">
    <property type="protein sequence ID" value="KAL2039033.1"/>
    <property type="molecule type" value="Genomic_DNA"/>
</dbReference>
<sequence>MTEVWSGVITTNNPAASIEDIHFWTSRPNVHDVFPRDARLHYLSLVHVPRIPIYLAAGPSLEVSTDNEAASKWLNESILVRAISRDQDGIPSEPWWCNIGAQSDHGILLRVKCEGDEQADDNATTEVLLYGAVETDVAAFPTPPASSSPAPPDEHLLEPPSGSPHNVKLYALPLCSKVFGRAERAAGLLSPSPEACRTPNEACFLPHGLDQAREAKTVHHKRQSLSSLFDDATQKRRKLKGRGGESISQAMAGIDRHNSRHGLPPNIESKDLEKAHLPQEGSTSRRGLTRASTIMSIASSDYPQPASRSCPLVNGKRSSLHRVESAISPRDSPTLSEMDNSFAHQNKAALTKVIMAGVRLHGLQQRKRTGKESALEERPRTAASINNSSGLNEAEDEYKMVYHQTFKAATFAFRKHFSAQAISQELMRDVVDRILTIFCSDPLATTGLHDSGLVAFGNTGGDSLHAFDKPTFVSSSKPGNFSSPPTAKRR</sequence>
<accession>A0ABR4A1X2</accession>
<feature type="compositionally biased region" description="Polar residues" evidence="1">
    <location>
        <begin position="472"/>
        <end position="490"/>
    </location>
</feature>
<evidence type="ECO:0000256" key="1">
    <source>
        <dbReference type="SAM" id="MobiDB-lite"/>
    </source>
</evidence>
<reference evidence="3 4" key="1">
    <citation type="submission" date="2024-09" db="EMBL/GenBank/DDBJ databases">
        <title>Rethinking Asexuality: The Enigmatic Case of Functional Sexual Genes in Lepraria (Stereocaulaceae).</title>
        <authorList>
            <person name="Doellman M."/>
            <person name="Sun Y."/>
            <person name="Barcenas-Pena A."/>
            <person name="Lumbsch H.T."/>
            <person name="Grewe F."/>
        </authorList>
    </citation>
    <scope>NUCLEOTIDE SEQUENCE [LARGE SCALE GENOMIC DNA]</scope>
    <source>
        <strain evidence="3 4">Mercado 3170</strain>
    </source>
</reference>
<name>A0ABR4A1X2_9LECA</name>
<evidence type="ECO:0000313" key="3">
    <source>
        <dbReference type="EMBL" id="KAL2039033.1"/>
    </source>
</evidence>
<organism evidence="3 4">
    <name type="scientific">Stereocaulon virgatum</name>
    <dbReference type="NCBI Taxonomy" id="373712"/>
    <lineage>
        <taxon>Eukaryota</taxon>
        <taxon>Fungi</taxon>
        <taxon>Dikarya</taxon>
        <taxon>Ascomycota</taxon>
        <taxon>Pezizomycotina</taxon>
        <taxon>Lecanoromycetes</taxon>
        <taxon>OSLEUM clade</taxon>
        <taxon>Lecanoromycetidae</taxon>
        <taxon>Lecanorales</taxon>
        <taxon>Lecanorineae</taxon>
        <taxon>Stereocaulaceae</taxon>
        <taxon>Stereocaulon</taxon>
    </lineage>
</organism>
<feature type="region of interest" description="Disordered" evidence="1">
    <location>
        <begin position="471"/>
        <end position="490"/>
    </location>
</feature>